<evidence type="ECO:0000256" key="8">
    <source>
        <dbReference type="ARBA" id="ARBA00023004"/>
    </source>
</evidence>
<evidence type="ECO:0000256" key="12">
    <source>
        <dbReference type="SAM" id="Phobius"/>
    </source>
</evidence>
<feature type="transmembrane region" description="Helical" evidence="12">
    <location>
        <begin position="161"/>
        <end position="179"/>
    </location>
</feature>
<feature type="transmembrane region" description="Helical" evidence="12">
    <location>
        <begin position="44"/>
        <end position="64"/>
    </location>
</feature>
<keyword evidence="4 12" id="KW-0812">Transmembrane</keyword>
<keyword evidence="6 12" id="KW-1133">Transmembrane helix</keyword>
<comment type="caution">
    <text evidence="14">The sequence shown here is derived from an EMBL/GenBank/DDBJ whole genome shotgun (WGS) entry which is preliminary data.</text>
</comment>
<dbReference type="InterPro" id="IPR015876">
    <property type="entry name" value="Acyl-CoA_DS"/>
</dbReference>
<dbReference type="EMBL" id="VGJX01000017">
    <property type="protein sequence ID" value="MBM3273633.1"/>
    <property type="molecule type" value="Genomic_DNA"/>
</dbReference>
<keyword evidence="11" id="KW-0275">Fatty acid biosynthesis</keyword>
<keyword evidence="10 12" id="KW-0472">Membrane</keyword>
<comment type="subcellular location">
    <subcellularLocation>
        <location evidence="1">Membrane</location>
        <topology evidence="1">Multi-pass membrane protein</topology>
    </subcellularLocation>
</comment>
<keyword evidence="9" id="KW-0443">Lipid metabolism</keyword>
<evidence type="ECO:0000313" key="14">
    <source>
        <dbReference type="EMBL" id="MBM3273633.1"/>
    </source>
</evidence>
<feature type="transmembrane region" description="Helical" evidence="12">
    <location>
        <begin position="185"/>
        <end position="205"/>
    </location>
</feature>
<protein>
    <submittedName>
        <fullName evidence="14">Acyl-CoA desaturase</fullName>
    </submittedName>
</protein>
<dbReference type="CDD" id="cd03505">
    <property type="entry name" value="Delta9-FADS-like"/>
    <property type="match status" value="1"/>
</dbReference>
<keyword evidence="7" id="KW-0560">Oxidoreductase</keyword>
<keyword evidence="3" id="KW-0444">Lipid biosynthesis</keyword>
<dbReference type="GO" id="GO:0016020">
    <property type="term" value="C:membrane"/>
    <property type="evidence" value="ECO:0007669"/>
    <property type="project" value="UniProtKB-SubCell"/>
</dbReference>
<dbReference type="PRINTS" id="PR00075">
    <property type="entry name" value="FACDDSATRASE"/>
</dbReference>
<dbReference type="GO" id="GO:0006633">
    <property type="term" value="P:fatty acid biosynthetic process"/>
    <property type="evidence" value="ECO:0007669"/>
    <property type="project" value="UniProtKB-KW"/>
</dbReference>
<keyword evidence="8" id="KW-0408">Iron</keyword>
<dbReference type="AlphaFoldDB" id="A0A938BLV1"/>
<dbReference type="PANTHER" id="PTHR11351:SF31">
    <property type="entry name" value="DESATURASE 1, ISOFORM A-RELATED"/>
    <property type="match status" value="1"/>
</dbReference>
<evidence type="ECO:0000256" key="2">
    <source>
        <dbReference type="ARBA" id="ARBA00008749"/>
    </source>
</evidence>
<evidence type="ECO:0000313" key="15">
    <source>
        <dbReference type="Proteomes" id="UP000703893"/>
    </source>
</evidence>
<dbReference type="PANTHER" id="PTHR11351">
    <property type="entry name" value="ACYL-COA DESATURASE"/>
    <property type="match status" value="1"/>
</dbReference>
<feature type="domain" description="Fatty acid desaturase" evidence="13">
    <location>
        <begin position="48"/>
        <end position="246"/>
    </location>
</feature>
<evidence type="ECO:0000256" key="10">
    <source>
        <dbReference type="ARBA" id="ARBA00023136"/>
    </source>
</evidence>
<gene>
    <name evidence="14" type="ORF">FJZ00_00665</name>
</gene>
<evidence type="ECO:0000256" key="3">
    <source>
        <dbReference type="ARBA" id="ARBA00022516"/>
    </source>
</evidence>
<dbReference type="GO" id="GO:0016717">
    <property type="term" value="F:oxidoreductase activity, acting on paired donors, with oxidation of a pair of donors resulting in the reduction of molecular oxygen to two molecules of water"/>
    <property type="evidence" value="ECO:0007669"/>
    <property type="project" value="InterPro"/>
</dbReference>
<evidence type="ECO:0000256" key="1">
    <source>
        <dbReference type="ARBA" id="ARBA00004141"/>
    </source>
</evidence>
<accession>A0A938BLV1</accession>
<name>A0A938BLV1_9BACT</name>
<proteinExistence type="inferred from homology"/>
<evidence type="ECO:0000256" key="4">
    <source>
        <dbReference type="ARBA" id="ARBA00022692"/>
    </source>
</evidence>
<keyword evidence="5" id="KW-0276">Fatty acid metabolism</keyword>
<dbReference type="InterPro" id="IPR005804">
    <property type="entry name" value="FA_desaturase_dom"/>
</dbReference>
<comment type="similarity">
    <text evidence="2">Belongs to the fatty acid desaturase type 2 family.</text>
</comment>
<dbReference type="Proteomes" id="UP000703893">
    <property type="component" value="Unassembled WGS sequence"/>
</dbReference>
<feature type="transmembrane region" description="Helical" evidence="12">
    <location>
        <begin position="20"/>
        <end position="38"/>
    </location>
</feature>
<organism evidence="14 15">
    <name type="scientific">Candidatus Tanganyikabacteria bacterium</name>
    <dbReference type="NCBI Taxonomy" id="2961651"/>
    <lineage>
        <taxon>Bacteria</taxon>
        <taxon>Bacillati</taxon>
        <taxon>Candidatus Sericytochromatia</taxon>
        <taxon>Candidatus Tanganyikabacteria</taxon>
    </lineage>
</organism>
<evidence type="ECO:0000256" key="7">
    <source>
        <dbReference type="ARBA" id="ARBA00023002"/>
    </source>
</evidence>
<reference evidence="14 15" key="1">
    <citation type="submission" date="2019-03" db="EMBL/GenBank/DDBJ databases">
        <title>Lake Tanganyika Metagenome-Assembled Genomes (MAGs).</title>
        <authorList>
            <person name="Tran P."/>
        </authorList>
    </citation>
    <scope>NUCLEOTIDE SEQUENCE [LARGE SCALE GENOMIC DNA]</scope>
    <source>
        <strain evidence="14">K_DeepCast_65m_m2_236</strain>
    </source>
</reference>
<evidence type="ECO:0000259" key="13">
    <source>
        <dbReference type="Pfam" id="PF00487"/>
    </source>
</evidence>
<evidence type="ECO:0000256" key="11">
    <source>
        <dbReference type="ARBA" id="ARBA00023160"/>
    </source>
</evidence>
<evidence type="ECO:0000256" key="9">
    <source>
        <dbReference type="ARBA" id="ARBA00023098"/>
    </source>
</evidence>
<sequence length="277" mass="30946">MSTTSAPPLGLRLRRARTNYAALCAIVAAHLLALASLAQPIEVSYLVLATGIYVWGMLGVTLYLHRSLAHRALTLAEPLKFALALGVAVCLAGDPAGWVAIHRKHHGAADTDDDVHSPRHGFGHSYFGWMLKLTRETADELLRLSRDVQETWYCRWMQHPAIYLMPHAAAVAAVGWYLGPGGVLWGLYVPIVLAFHSVNAVNSVCHLPRFGYRRHETADDSRNVPWLSFLTFGESFHNNHHAHPHTARQGDAWYEPDLTAYVIWVLEKLRLARNVVR</sequence>
<evidence type="ECO:0000256" key="5">
    <source>
        <dbReference type="ARBA" id="ARBA00022832"/>
    </source>
</evidence>
<evidence type="ECO:0000256" key="6">
    <source>
        <dbReference type="ARBA" id="ARBA00022989"/>
    </source>
</evidence>
<dbReference type="Pfam" id="PF00487">
    <property type="entry name" value="FA_desaturase"/>
    <property type="match status" value="1"/>
</dbReference>